<name>X1VU16_9ZZZZ</name>
<feature type="non-terminal residue" evidence="1">
    <location>
        <position position="161"/>
    </location>
</feature>
<comment type="caution">
    <text evidence="1">The sequence shown here is derived from an EMBL/GenBank/DDBJ whole genome shotgun (WGS) entry which is preliminary data.</text>
</comment>
<accession>X1VU16</accession>
<organism evidence="1">
    <name type="scientific">marine sediment metagenome</name>
    <dbReference type="NCBI Taxonomy" id="412755"/>
    <lineage>
        <taxon>unclassified sequences</taxon>
        <taxon>metagenomes</taxon>
        <taxon>ecological metagenomes</taxon>
    </lineage>
</organism>
<evidence type="ECO:0000313" key="1">
    <source>
        <dbReference type="EMBL" id="GAJ24597.1"/>
    </source>
</evidence>
<protein>
    <submittedName>
        <fullName evidence="1">Uncharacterized protein</fullName>
    </submittedName>
</protein>
<dbReference type="EMBL" id="BARW01038791">
    <property type="protein sequence ID" value="GAJ24597.1"/>
    <property type="molecule type" value="Genomic_DNA"/>
</dbReference>
<reference evidence="1" key="1">
    <citation type="journal article" date="2014" name="Front. Microbiol.">
        <title>High frequency of phylogenetically diverse reductive dehalogenase-homologous genes in deep subseafloor sedimentary metagenomes.</title>
        <authorList>
            <person name="Kawai M."/>
            <person name="Futagami T."/>
            <person name="Toyoda A."/>
            <person name="Takaki Y."/>
            <person name="Nishi S."/>
            <person name="Hori S."/>
            <person name="Arai W."/>
            <person name="Tsubouchi T."/>
            <person name="Morono Y."/>
            <person name="Uchiyama I."/>
            <person name="Ito T."/>
            <person name="Fujiyama A."/>
            <person name="Inagaki F."/>
            <person name="Takami H."/>
        </authorList>
    </citation>
    <scope>NUCLEOTIDE SEQUENCE</scope>
    <source>
        <strain evidence="1">Expedition CK06-06</strain>
    </source>
</reference>
<gene>
    <name evidence="1" type="ORF">S12H4_59385</name>
</gene>
<dbReference type="AlphaFoldDB" id="X1VU16"/>
<sequence length="161" mass="19277">MTTQPNTVTVYHGTRADPELIRKEGLVIPDPEEIYQETERLRQELMIPDPPKWAKDLAWSRVQHRLFLTPLSVHVTFSKRQAELYTEMGGEIFSEIATYLLWRRYGRFRRPEKIRRARWDLYDFIRGKDRYVVTLRIPFSWLPSHVQHDYLLMTSEGEDPS</sequence>
<proteinExistence type="predicted"/>